<dbReference type="InterPro" id="IPR013328">
    <property type="entry name" value="6PGD_dom2"/>
</dbReference>
<evidence type="ECO:0000313" key="5">
    <source>
        <dbReference type="Proteomes" id="UP001208935"/>
    </source>
</evidence>
<dbReference type="InterPro" id="IPR008927">
    <property type="entry name" value="6-PGluconate_DH-like_C_sf"/>
</dbReference>
<dbReference type="EMBL" id="QZCW01000001">
    <property type="protein sequence ID" value="MCW5320041.1"/>
    <property type="molecule type" value="Genomic_DNA"/>
</dbReference>
<sequence length="359" mass="38020">MHVAILGTGNIGLAIAAHCCHHKHQATLWSPSGAGAAALASGQPLRYAGAIEGVAMPRVAHDLRAAIGNADLVFVALPANAHAGVLRQLGQCLNDVQPVIISALSSVSALVLDRELAARGVRARIAAFGSTPLTARRVSETEVRVLTLRTALDMAALPVDQGPAAQALCSALFGERFRLNGDILAMSLANVNPIAHSALAVCNITRMEHAEQWSQYHYMTPYVARLIEAMDAERVALAAAAGTRLGTIHAHFHNSFDVPQTDLATIAAELHRRRGGPPGPTHPQHRFVLEDLPFGLVFFAAMGKILNVPTPVTCAMIAIAGALYGRAFEQENDVLQTLALDALSWPALQGLLRAGYPRA</sequence>
<keyword evidence="5" id="KW-1185">Reference proteome</keyword>
<accession>A0ABT3KP02</accession>
<feature type="domain" description="Opine dehydrogenase" evidence="3">
    <location>
        <begin position="181"/>
        <end position="323"/>
    </location>
</feature>
<dbReference type="InterPro" id="IPR011128">
    <property type="entry name" value="G3P_DH_NAD-dep_N"/>
</dbReference>
<dbReference type="Pfam" id="PF02317">
    <property type="entry name" value="Octopine_DH"/>
    <property type="match status" value="1"/>
</dbReference>
<dbReference type="Pfam" id="PF01210">
    <property type="entry name" value="NAD_Gly3P_dh_N"/>
    <property type="match status" value="1"/>
</dbReference>
<keyword evidence="1" id="KW-0560">Oxidoreductase</keyword>
<proteinExistence type="predicted"/>
<reference evidence="5" key="1">
    <citation type="submission" date="2023-07" db="EMBL/GenBank/DDBJ databases">
        <title>Verminephrobacter genomes.</title>
        <authorList>
            <person name="Lund M.B."/>
        </authorList>
    </citation>
    <scope>NUCLEOTIDE SEQUENCE [LARGE SCALE GENOMIC DNA]</scope>
    <source>
        <strain evidence="5">AtM5-05</strain>
    </source>
</reference>
<dbReference type="PANTHER" id="PTHR38015">
    <property type="entry name" value="BLR6086 PROTEIN"/>
    <property type="match status" value="1"/>
</dbReference>
<dbReference type="Proteomes" id="UP001208935">
    <property type="component" value="Unassembled WGS sequence"/>
</dbReference>
<protein>
    <submittedName>
        <fullName evidence="4">NAD/NADP octopine/nopaline dehydrogenase</fullName>
    </submittedName>
</protein>
<evidence type="ECO:0000313" key="4">
    <source>
        <dbReference type="EMBL" id="MCW5320041.1"/>
    </source>
</evidence>
<dbReference type="PANTHER" id="PTHR38015:SF1">
    <property type="entry name" value="OPINE DEHYDROGENASE DOMAIN-CONTAINING PROTEIN"/>
    <property type="match status" value="1"/>
</dbReference>
<dbReference type="RefSeq" id="WP_265280906.1">
    <property type="nucleotide sequence ID" value="NZ_QZCW01000001.1"/>
</dbReference>
<dbReference type="Gene3D" id="3.40.50.720">
    <property type="entry name" value="NAD(P)-binding Rossmann-like Domain"/>
    <property type="match status" value="1"/>
</dbReference>
<organism evidence="4 5">
    <name type="scientific">Verminephrobacter aporrectodeae subsp. tuberculatae</name>
    <dbReference type="NCBI Taxonomy" id="1110392"/>
    <lineage>
        <taxon>Bacteria</taxon>
        <taxon>Pseudomonadati</taxon>
        <taxon>Pseudomonadota</taxon>
        <taxon>Betaproteobacteria</taxon>
        <taxon>Burkholderiales</taxon>
        <taxon>Comamonadaceae</taxon>
        <taxon>Verminephrobacter</taxon>
    </lineage>
</organism>
<dbReference type="InterPro" id="IPR051729">
    <property type="entry name" value="Opine/Lysopine_DH"/>
</dbReference>
<dbReference type="InterPro" id="IPR003421">
    <property type="entry name" value="Opine_DH"/>
</dbReference>
<gene>
    <name evidence="4" type="ORF">D5039_02265</name>
</gene>
<dbReference type="InterPro" id="IPR036291">
    <property type="entry name" value="NAD(P)-bd_dom_sf"/>
</dbReference>
<dbReference type="SUPFAM" id="SSF48179">
    <property type="entry name" value="6-phosphogluconate dehydrogenase C-terminal domain-like"/>
    <property type="match status" value="1"/>
</dbReference>
<name>A0ABT3KP02_9BURK</name>
<evidence type="ECO:0000256" key="1">
    <source>
        <dbReference type="ARBA" id="ARBA00023002"/>
    </source>
</evidence>
<comment type="caution">
    <text evidence="4">The sequence shown here is derived from an EMBL/GenBank/DDBJ whole genome shotgun (WGS) entry which is preliminary data.</text>
</comment>
<dbReference type="Gene3D" id="1.10.1040.10">
    <property type="entry name" value="N-(1-d-carboxylethyl)-l-norvaline Dehydrogenase, domain 2"/>
    <property type="match status" value="1"/>
</dbReference>
<evidence type="ECO:0000259" key="3">
    <source>
        <dbReference type="Pfam" id="PF02317"/>
    </source>
</evidence>
<evidence type="ECO:0000259" key="2">
    <source>
        <dbReference type="Pfam" id="PF01210"/>
    </source>
</evidence>
<dbReference type="SUPFAM" id="SSF51735">
    <property type="entry name" value="NAD(P)-binding Rossmann-fold domains"/>
    <property type="match status" value="1"/>
</dbReference>
<feature type="domain" description="Glycerol-3-phosphate dehydrogenase NAD-dependent N-terminal" evidence="2">
    <location>
        <begin position="3"/>
        <end position="101"/>
    </location>
</feature>